<comment type="caution">
    <text evidence="1">The sequence shown here is derived from an EMBL/GenBank/DDBJ whole genome shotgun (WGS) entry which is preliminary data.</text>
</comment>
<evidence type="ECO:0000313" key="1">
    <source>
        <dbReference type="EMBL" id="KAJ1367636.1"/>
    </source>
</evidence>
<keyword evidence="2" id="KW-1185">Reference proteome</keyword>
<protein>
    <submittedName>
        <fullName evidence="1">Uncharacterized protein</fullName>
    </submittedName>
</protein>
<reference evidence="1" key="1">
    <citation type="submission" date="2021-06" db="EMBL/GenBank/DDBJ databases">
        <title>Parelaphostrongylus tenuis whole genome reference sequence.</title>
        <authorList>
            <person name="Garwood T.J."/>
            <person name="Larsen P.A."/>
            <person name="Fountain-Jones N.M."/>
            <person name="Garbe J.R."/>
            <person name="Macchietto M.G."/>
            <person name="Kania S.A."/>
            <person name="Gerhold R.W."/>
            <person name="Richards J.E."/>
            <person name="Wolf T.M."/>
        </authorList>
    </citation>
    <scope>NUCLEOTIDE SEQUENCE</scope>
    <source>
        <strain evidence="1">MNPRO001-30</strain>
        <tissue evidence="1">Meninges</tissue>
    </source>
</reference>
<dbReference type="AlphaFoldDB" id="A0AAD5R159"/>
<accession>A0AAD5R159</accession>
<proteinExistence type="predicted"/>
<dbReference type="Proteomes" id="UP001196413">
    <property type="component" value="Unassembled WGS sequence"/>
</dbReference>
<dbReference type="EMBL" id="JAHQIW010005965">
    <property type="protein sequence ID" value="KAJ1367636.1"/>
    <property type="molecule type" value="Genomic_DNA"/>
</dbReference>
<name>A0AAD5R159_PARTN</name>
<evidence type="ECO:0000313" key="2">
    <source>
        <dbReference type="Proteomes" id="UP001196413"/>
    </source>
</evidence>
<gene>
    <name evidence="1" type="ORF">KIN20_028587</name>
</gene>
<sequence>MMKDDQFCIIVDNTVTGICTGTTRVRMRGMCNNPRKATIGPIPTNHTSVSGTLMTTNIIMANWSRQMWQSVLNRAIRMLASAPFGSHFFSVSGNVGGN</sequence>
<organism evidence="1 2">
    <name type="scientific">Parelaphostrongylus tenuis</name>
    <name type="common">Meningeal worm</name>
    <dbReference type="NCBI Taxonomy" id="148309"/>
    <lineage>
        <taxon>Eukaryota</taxon>
        <taxon>Metazoa</taxon>
        <taxon>Ecdysozoa</taxon>
        <taxon>Nematoda</taxon>
        <taxon>Chromadorea</taxon>
        <taxon>Rhabditida</taxon>
        <taxon>Rhabditina</taxon>
        <taxon>Rhabditomorpha</taxon>
        <taxon>Strongyloidea</taxon>
        <taxon>Metastrongylidae</taxon>
        <taxon>Parelaphostrongylus</taxon>
    </lineage>
</organism>